<keyword evidence="3" id="KW-1185">Reference proteome</keyword>
<feature type="domain" description="Dynein heavy chain C-terminal" evidence="1">
    <location>
        <begin position="2"/>
        <end position="40"/>
    </location>
</feature>
<dbReference type="Proteomes" id="UP001148838">
    <property type="component" value="Unassembled WGS sequence"/>
</dbReference>
<organism evidence="2 3">
    <name type="scientific">Periplaneta americana</name>
    <name type="common">American cockroach</name>
    <name type="synonym">Blatta americana</name>
    <dbReference type="NCBI Taxonomy" id="6978"/>
    <lineage>
        <taxon>Eukaryota</taxon>
        <taxon>Metazoa</taxon>
        <taxon>Ecdysozoa</taxon>
        <taxon>Arthropoda</taxon>
        <taxon>Hexapoda</taxon>
        <taxon>Insecta</taxon>
        <taxon>Pterygota</taxon>
        <taxon>Neoptera</taxon>
        <taxon>Polyneoptera</taxon>
        <taxon>Dictyoptera</taxon>
        <taxon>Blattodea</taxon>
        <taxon>Blattoidea</taxon>
        <taxon>Blattidae</taxon>
        <taxon>Blattinae</taxon>
        <taxon>Periplaneta</taxon>
    </lineage>
</organism>
<reference evidence="2 3" key="1">
    <citation type="journal article" date="2022" name="Allergy">
        <title>Genome assembly and annotation of Periplaneta americana reveal a comprehensive cockroach allergen profile.</title>
        <authorList>
            <person name="Wang L."/>
            <person name="Xiong Q."/>
            <person name="Saelim N."/>
            <person name="Wang L."/>
            <person name="Nong W."/>
            <person name="Wan A.T."/>
            <person name="Shi M."/>
            <person name="Liu X."/>
            <person name="Cao Q."/>
            <person name="Hui J.H.L."/>
            <person name="Sookrung N."/>
            <person name="Leung T.F."/>
            <person name="Tungtrongchitr A."/>
            <person name="Tsui S.K.W."/>
        </authorList>
    </citation>
    <scope>NUCLEOTIDE SEQUENCE [LARGE SCALE GENOMIC DNA]</scope>
    <source>
        <strain evidence="2">PWHHKU_190912</strain>
    </source>
</reference>
<name>A0ABQ8SGH4_PERAM</name>
<gene>
    <name evidence="2" type="primary">DNAH7</name>
    <name evidence="2" type="ORF">ANN_21451</name>
</gene>
<dbReference type="Pfam" id="PF18199">
    <property type="entry name" value="Dynein_C"/>
    <property type="match status" value="1"/>
</dbReference>
<dbReference type="EMBL" id="JAJSOF020000029">
    <property type="protein sequence ID" value="KAJ4432812.1"/>
    <property type="molecule type" value="Genomic_DNA"/>
</dbReference>
<comment type="caution">
    <text evidence="2">The sequence shown here is derived from an EMBL/GenBank/DDBJ whole genome shotgun (WGS) entry which is preliminary data.</text>
</comment>
<protein>
    <submittedName>
        <fullName evidence="2">Dynein heavy chain 7, axonemal</fullName>
    </submittedName>
</protein>
<accession>A0ABQ8SGH4</accession>
<evidence type="ECO:0000313" key="3">
    <source>
        <dbReference type="Proteomes" id="UP001148838"/>
    </source>
</evidence>
<dbReference type="InterPro" id="IPR041228">
    <property type="entry name" value="Dynein_C"/>
</dbReference>
<sequence>MIIELAADILGKFPLPFDVEAVSERYPVMYTNSMNTVLRQSESPSFTTIQNNL</sequence>
<evidence type="ECO:0000313" key="2">
    <source>
        <dbReference type="EMBL" id="KAJ4432812.1"/>
    </source>
</evidence>
<evidence type="ECO:0000259" key="1">
    <source>
        <dbReference type="Pfam" id="PF18199"/>
    </source>
</evidence>
<proteinExistence type="predicted"/>